<feature type="compositionally biased region" description="Polar residues" evidence="1">
    <location>
        <begin position="434"/>
        <end position="456"/>
    </location>
</feature>
<feature type="region of interest" description="Disordered" evidence="1">
    <location>
        <begin position="793"/>
        <end position="906"/>
    </location>
</feature>
<feature type="compositionally biased region" description="Low complexity" evidence="1">
    <location>
        <begin position="840"/>
        <end position="850"/>
    </location>
</feature>
<sequence>MASRIKNWILKRSSSTNDSHKLEGKPYEKAESSDTPSTVTPAGTNLGDKLSFDDVARFFKTPKVEYTGSNEETNIWAGRTYTTLYESAEAPITPITPGRRQNTAKSNEHDGRPRTAPSDEDGRGGGRRSSLRTFSEFATRSSPFLRHKKSTASQHILSRTPEATALVFPSPPTSAHHISPPTSPYAYESIESARPMATPSYVPHHRRDSSRSSKASRNSYVDILDVHDNMKGGRDTYRNCTIAAEARIYGDDIANGNLAMENARLDHRDHKFSYLKSIYYGVAETEGSKRSRLGLLERIPRNDDTETLSSSSYTQSVSRSLVSLSESRQEIGLDLPEYTYGYSAGSCQNQDSLTTGSDSNFDHHQRDLETAQTTTYTASIREARRRAFVFTQLHPIQLASHRRESEAINSSNTTSTMRDTLRTVPANDRRPFHSASTVTSMRQNPDLSSSIGTSGNALDRTPRTMPSPSHYSTISTNDRTETTVDDDDMHVNGTKFPIANGQKHTSSPTTDQFEKGSYLVEERAEPISLEGVVDLTNTVDTTVHKRVAPAVIQEHVLPTEHEIITREIFREVHQHHYYHRALPVIDTEILPAKHYVYGDDGDTLMRIPESMVPGHTITGSRSQNWSIVLHQQPAPAEDAFDSPLFGVEPDLPDTKYTTHYQPNSNGQLEWSRVPGEPVKVMEREYMTAEGFPRKETWWRYPPVLATAAYEAGLTVPMHWNHVPAGKEQTVTEEPASTPQKEKKIKELRDLEHAQAAEYNNVDHLDSNMGKLREQKLYGGLSNSDSVHARELNDMHSSSLSRETIAQQQTTNRPSTQDSGYSGLDGASSPVAKGPSHLRNSSGSSISSLLGKVRGDDGRKSMPVGGEATKYLQRLREKRRSSTSSTGTGPRAWGRRSEDVGRRSEGIRSELPLTDDTKKVEHLFGVATPMV</sequence>
<organism evidence="2 3">
    <name type="scientific">Sclerotinia borealis (strain F-4128)</name>
    <dbReference type="NCBI Taxonomy" id="1432307"/>
    <lineage>
        <taxon>Eukaryota</taxon>
        <taxon>Fungi</taxon>
        <taxon>Dikarya</taxon>
        <taxon>Ascomycota</taxon>
        <taxon>Pezizomycotina</taxon>
        <taxon>Leotiomycetes</taxon>
        <taxon>Helotiales</taxon>
        <taxon>Sclerotiniaceae</taxon>
        <taxon>Sclerotinia</taxon>
    </lineage>
</organism>
<feature type="compositionally biased region" description="Polar residues" evidence="1">
    <location>
        <begin position="464"/>
        <end position="477"/>
    </location>
</feature>
<accession>W9CGH7</accession>
<evidence type="ECO:0000256" key="1">
    <source>
        <dbReference type="SAM" id="MobiDB-lite"/>
    </source>
</evidence>
<gene>
    <name evidence="2" type="ORF">SBOR_5775</name>
</gene>
<dbReference type="PANTHER" id="PTHR38703">
    <property type="entry name" value="CHROMOSOME 8, WHOLE GENOME SHOTGUN SEQUENCE"/>
    <property type="match status" value="1"/>
</dbReference>
<feature type="compositionally biased region" description="Polar residues" evidence="1">
    <location>
        <begin position="794"/>
        <end position="819"/>
    </location>
</feature>
<feature type="region of interest" description="Disordered" evidence="1">
    <location>
        <begin position="1"/>
        <end position="51"/>
    </location>
</feature>
<protein>
    <submittedName>
        <fullName evidence="2">Uncharacterized protein</fullName>
    </submittedName>
</protein>
<keyword evidence="3" id="KW-1185">Reference proteome</keyword>
<dbReference type="AlphaFoldDB" id="W9CGH7"/>
<feature type="compositionally biased region" description="Basic and acidic residues" evidence="1">
    <location>
        <begin position="18"/>
        <end position="32"/>
    </location>
</feature>
<dbReference type="HOGENOM" id="CLU_320029_0_0_1"/>
<name>W9CGH7_SCLBF</name>
<feature type="compositionally biased region" description="Polar residues" evidence="1">
    <location>
        <begin position="33"/>
        <end position="43"/>
    </location>
</feature>
<comment type="caution">
    <text evidence="2">The sequence shown here is derived from an EMBL/GenBank/DDBJ whole genome shotgun (WGS) entry which is preliminary data.</text>
</comment>
<dbReference type="OrthoDB" id="5325276at2759"/>
<dbReference type="Proteomes" id="UP000019487">
    <property type="component" value="Unassembled WGS sequence"/>
</dbReference>
<dbReference type="PANTHER" id="PTHR38703:SF1">
    <property type="entry name" value="ALLERGEN"/>
    <property type="match status" value="1"/>
</dbReference>
<feature type="region of interest" description="Disordered" evidence="1">
    <location>
        <begin position="427"/>
        <end position="488"/>
    </location>
</feature>
<evidence type="ECO:0000313" key="2">
    <source>
        <dbReference type="EMBL" id="ESZ93834.1"/>
    </source>
</evidence>
<dbReference type="EMBL" id="AYSA01000285">
    <property type="protein sequence ID" value="ESZ93834.1"/>
    <property type="molecule type" value="Genomic_DNA"/>
</dbReference>
<reference evidence="2 3" key="1">
    <citation type="journal article" date="2014" name="Genome Announc.">
        <title>Draft genome sequence of Sclerotinia borealis, a psychrophilic plant pathogenic fungus.</title>
        <authorList>
            <person name="Mardanov A.V."/>
            <person name="Beletsky A.V."/>
            <person name="Kadnikov V.V."/>
            <person name="Ignatov A.N."/>
            <person name="Ravin N.V."/>
        </authorList>
    </citation>
    <scope>NUCLEOTIDE SEQUENCE [LARGE SCALE GENOMIC DNA]</scope>
    <source>
        <strain evidence="3">F-4157</strain>
    </source>
</reference>
<feature type="region of interest" description="Disordered" evidence="1">
    <location>
        <begin position="198"/>
        <end position="217"/>
    </location>
</feature>
<proteinExistence type="predicted"/>
<feature type="region of interest" description="Disordered" evidence="1">
    <location>
        <begin position="90"/>
        <end position="135"/>
    </location>
</feature>
<feature type="compositionally biased region" description="Basic and acidic residues" evidence="1">
    <location>
        <begin position="894"/>
        <end position="906"/>
    </location>
</feature>
<evidence type="ECO:0000313" key="3">
    <source>
        <dbReference type="Proteomes" id="UP000019487"/>
    </source>
</evidence>